<feature type="compositionally biased region" description="Basic and acidic residues" evidence="1">
    <location>
        <begin position="788"/>
        <end position="803"/>
    </location>
</feature>
<sequence>MFRRKRSSSQHQHSLSASSSQSAQSAASHAFLKSQPSSSSLSSAAAAAALRSLTPTPTPIENVQTKRMMQRRTSVSSQRSGTPSLRPISGNGLRRSSSSASMTHRTFRDQSPRRPASSAGHVDPAPPLPSIPRQYTGRNDQARRSVSMGPSLPQSPRGKPLADRGTSGDRTAATQPPARAPARAPASTPSPELRRPASRNSINFSYPMGSRPTSPTGSIGKDASASTSLANQLSAAESPKNPTRSPRATRTAKTRGVSPGSPGQRPPSSGTAVAAAQAAIVPRSQEASPVAASPRRPSSQDRSVPDPAPTQQLLAPENRHLTRPALVKRPSTVPEDAQGEEQAETTAPVQRAEPPRGGTVTPESPQTIKPQFTPDQVKDQLLSPPVSPPSSQPSVEPSTEPQLSHTHQSSSPGRSAHFSRHLLVANIPSDHLHQPPPRSVSPAKSAMKHPRKDSLAPDSHTESVLRLGPALSELSDGTSVASDDGSKQGVKRRPAKVSFDDEAEIVGTAASPPTSPDEVLPESPQSKPKSKGGWFSKRRHNLRSGTPDDFEHVLKPRLALPSFGSIRGNRTGGQPEVQHREMSDNESTTSSDSPIDTLRYSFSNDQAVGGILANSRTEVPQESVASVRPTSPPHNKLEETGTLDATQPNEMVDQADTTPDQPAEVKPPAVAAEPQTPKQTLTVPDITVQPASPELDKERSSLEWYEVPGGFPRSSLESNLPQMKSKKSITWEDTVTDVMVDSTAEHETDDESGESVYSDAEEGVNGNGFGSIDAVVDDRTSPNLSKEPAAELDRPDKDQHNPDEWSDLEYPQTCQIARAGSPAQAAALSPVPESPGSVNQALPFSSPYPPFTAQSQSQSKKDSAQTDLTRPASLNVKSARHSILVNGAGNTAPRAAPLRDSIAPQPSASQPEQTATQGRARPMSWSPAAMQNGVNGKNRASQVNAKAPTPRRTLSSGSDSSSSFKRASRPSRADSNHTMRLTMRGSPPVRQAPARTMAPPAESRPRSPQSGGNMRTTLRMNGNRREKGSFFSNKSPKGKVSKVPGSRFTSRFPDSDDDEGFDNWRSRYRYEDSSDDERGPAPLPPVRGIPRRQGAHDGDSTELEDSSDEERQLAASRPRPAVSSPRQTGPTRDPALAAVAKNRGMTDEEMDEFLQPNRGRKAGLLQRFSIRKSKSPVNRRSYTNGSARPERSRADGEQDPPLPGAQSNFVTTITATKPAPPTSSKLVRRASQRSSRSDGWPLRTDRKDSGTAPAATSNGADERLARVDEDAHTNDPSTTPATAPISQENQDPSSTASGAKNDGSNTAADVIIAPSGRKKRFPRLRKAFGLRD</sequence>
<dbReference type="RefSeq" id="XP_025546387.1">
    <property type="nucleotide sequence ID" value="XM_025692189.1"/>
</dbReference>
<feature type="compositionally biased region" description="Low complexity" evidence="1">
    <location>
        <begin position="951"/>
        <end position="965"/>
    </location>
</feature>
<feature type="compositionally biased region" description="Polar residues" evidence="1">
    <location>
        <begin position="1175"/>
        <end position="1186"/>
    </location>
</feature>
<feature type="compositionally biased region" description="Polar residues" evidence="1">
    <location>
        <begin position="1274"/>
        <end position="1307"/>
    </location>
</feature>
<feature type="compositionally biased region" description="Low complexity" evidence="1">
    <location>
        <begin position="256"/>
        <end position="279"/>
    </location>
</feature>
<dbReference type="VEuPathDB" id="FungiDB:BO97DRAFT_356917"/>
<accession>A0A395HI99</accession>
<evidence type="ECO:0000256" key="1">
    <source>
        <dbReference type="SAM" id="MobiDB-lite"/>
    </source>
</evidence>
<feature type="compositionally biased region" description="Polar residues" evidence="1">
    <location>
        <begin position="904"/>
        <end position="917"/>
    </location>
</feature>
<evidence type="ECO:0000313" key="2">
    <source>
        <dbReference type="EMBL" id="RAL07233.1"/>
    </source>
</evidence>
<feature type="compositionally biased region" description="Basic and acidic residues" evidence="1">
    <location>
        <begin position="452"/>
        <end position="463"/>
    </location>
</feature>
<gene>
    <name evidence="2" type="ORF">BO97DRAFT_356917</name>
</gene>
<feature type="region of interest" description="Disordered" evidence="1">
    <location>
        <begin position="1"/>
        <end position="549"/>
    </location>
</feature>
<feature type="region of interest" description="Disordered" evidence="1">
    <location>
        <begin position="562"/>
        <end position="598"/>
    </location>
</feature>
<dbReference type="OrthoDB" id="5423926at2759"/>
<dbReference type="Proteomes" id="UP000248961">
    <property type="component" value="Unassembled WGS sequence"/>
</dbReference>
<feature type="compositionally biased region" description="Low complexity" evidence="1">
    <location>
        <begin position="662"/>
        <end position="674"/>
    </location>
</feature>
<dbReference type="GeneID" id="37196478"/>
<evidence type="ECO:0000313" key="3">
    <source>
        <dbReference type="Proteomes" id="UP000248961"/>
    </source>
</evidence>
<feature type="compositionally biased region" description="Low complexity" evidence="1">
    <location>
        <begin position="392"/>
        <end position="402"/>
    </location>
</feature>
<organism evidence="2 3">
    <name type="scientific">Aspergillus homomorphus (strain CBS 101889)</name>
    <dbReference type="NCBI Taxonomy" id="1450537"/>
    <lineage>
        <taxon>Eukaryota</taxon>
        <taxon>Fungi</taxon>
        <taxon>Dikarya</taxon>
        <taxon>Ascomycota</taxon>
        <taxon>Pezizomycotina</taxon>
        <taxon>Eurotiomycetes</taxon>
        <taxon>Eurotiomycetidae</taxon>
        <taxon>Eurotiales</taxon>
        <taxon>Aspergillaceae</taxon>
        <taxon>Aspergillus</taxon>
        <taxon>Aspergillus subgen. Circumdati</taxon>
    </lineage>
</organism>
<dbReference type="EMBL" id="KZ824337">
    <property type="protein sequence ID" value="RAL07233.1"/>
    <property type="molecule type" value="Genomic_DNA"/>
</dbReference>
<reference evidence="2 3" key="1">
    <citation type="submission" date="2018-02" db="EMBL/GenBank/DDBJ databases">
        <title>The genomes of Aspergillus section Nigri reveals drivers in fungal speciation.</title>
        <authorList>
            <consortium name="DOE Joint Genome Institute"/>
            <person name="Vesth T.C."/>
            <person name="Nybo J."/>
            <person name="Theobald S."/>
            <person name="Brandl J."/>
            <person name="Frisvad J.C."/>
            <person name="Nielsen K.F."/>
            <person name="Lyhne E.K."/>
            <person name="Kogle M.E."/>
            <person name="Kuo A."/>
            <person name="Riley R."/>
            <person name="Clum A."/>
            <person name="Nolan M."/>
            <person name="Lipzen A."/>
            <person name="Salamov A."/>
            <person name="Henrissat B."/>
            <person name="Wiebenga A."/>
            <person name="De vries R.P."/>
            <person name="Grigoriev I.V."/>
            <person name="Mortensen U.H."/>
            <person name="Andersen M.R."/>
            <person name="Baker S.E."/>
        </authorList>
    </citation>
    <scope>NUCLEOTIDE SEQUENCE [LARGE SCALE GENOMIC DNA]</scope>
    <source>
        <strain evidence="2 3">CBS 101889</strain>
    </source>
</reference>
<feature type="compositionally biased region" description="Low complexity" evidence="1">
    <location>
        <begin position="170"/>
        <end position="191"/>
    </location>
</feature>
<feature type="compositionally biased region" description="Polar residues" evidence="1">
    <location>
        <begin position="224"/>
        <end position="248"/>
    </location>
</feature>
<feature type="compositionally biased region" description="Basic residues" evidence="1">
    <location>
        <begin position="1316"/>
        <end position="1332"/>
    </location>
</feature>
<feature type="compositionally biased region" description="Low complexity" evidence="1">
    <location>
        <begin position="1211"/>
        <end position="1225"/>
    </location>
</feature>
<feature type="compositionally biased region" description="Polar residues" evidence="1">
    <location>
        <begin position="403"/>
        <end position="413"/>
    </location>
</feature>
<protein>
    <submittedName>
        <fullName evidence="2">Uncharacterized protein</fullName>
    </submittedName>
</protein>
<feature type="compositionally biased region" description="Polar residues" evidence="1">
    <location>
        <begin position="585"/>
        <end position="598"/>
    </location>
</feature>
<feature type="compositionally biased region" description="Polar residues" evidence="1">
    <location>
        <begin position="1006"/>
        <end position="1020"/>
    </location>
</feature>
<feature type="compositionally biased region" description="Polar residues" evidence="1">
    <location>
        <begin position="932"/>
        <end position="944"/>
    </location>
</feature>
<feature type="compositionally biased region" description="Polar residues" evidence="1">
    <location>
        <begin position="59"/>
        <end position="83"/>
    </location>
</feature>
<name>A0A395HI99_ASPHC</name>
<feature type="compositionally biased region" description="Basic and acidic residues" evidence="1">
    <location>
        <begin position="1260"/>
        <end position="1273"/>
    </location>
</feature>
<feature type="region of interest" description="Disordered" evidence="1">
    <location>
        <begin position="616"/>
        <end position="701"/>
    </location>
</feature>
<feature type="compositionally biased region" description="Low complexity" evidence="1">
    <location>
        <begin position="287"/>
        <end position="297"/>
    </location>
</feature>
<feature type="compositionally biased region" description="Low complexity" evidence="1">
    <location>
        <begin position="37"/>
        <end position="53"/>
    </location>
</feature>
<feature type="compositionally biased region" description="Low complexity" evidence="1">
    <location>
        <begin position="9"/>
        <end position="30"/>
    </location>
</feature>
<feature type="compositionally biased region" description="Polar residues" evidence="1">
    <location>
        <begin position="643"/>
        <end position="660"/>
    </location>
</feature>
<feature type="region of interest" description="Disordered" evidence="1">
    <location>
        <begin position="740"/>
        <end position="1332"/>
    </location>
</feature>
<feature type="compositionally biased region" description="Basic and acidic residues" evidence="1">
    <location>
        <begin position="1062"/>
        <end position="1079"/>
    </location>
</feature>
<keyword evidence="3" id="KW-1185">Reference proteome</keyword>
<feature type="compositionally biased region" description="Polar residues" evidence="1">
    <location>
        <begin position="94"/>
        <end position="104"/>
    </location>
</feature>
<feature type="compositionally biased region" description="Polar residues" evidence="1">
    <location>
        <begin position="361"/>
        <end position="374"/>
    </location>
</feature>
<proteinExistence type="predicted"/>